<evidence type="ECO:0000313" key="1">
    <source>
        <dbReference type="EMBL" id="AIK68499.1"/>
    </source>
</evidence>
<proteinExistence type="predicted"/>
<dbReference type="EMBL" id="KM199771">
    <property type="protein sequence ID" value="AIK68499.1"/>
    <property type="molecule type" value="Genomic_DNA"/>
</dbReference>
<dbReference type="KEGG" id="vg:22109836"/>
<reference evidence="1 2" key="1">
    <citation type="submission" date="2014-07" db="EMBL/GenBank/DDBJ databases">
        <title>Genomic characterization of two T7-like Mesorhizobium loti phages vB_MloP_Lo5R7ANS and vB_MloP_Cp1R7ANS-C2.</title>
        <authorList>
            <person name="Halmillawewa A.P."/>
            <person name="Perry B."/>
            <person name="Gavard R."/>
            <person name="Yost C.K."/>
            <person name="Hynes M.F."/>
        </authorList>
    </citation>
    <scope>NUCLEOTIDE SEQUENCE [LARGE SCALE GENOMIC DNA]</scope>
</reference>
<keyword evidence="2" id="KW-1185">Reference proteome</keyword>
<evidence type="ECO:0000313" key="2">
    <source>
        <dbReference type="Proteomes" id="UP000201609"/>
    </source>
</evidence>
<dbReference type="RefSeq" id="YP_009100076.1">
    <property type="nucleotide sequence ID" value="NC_025431.1"/>
</dbReference>
<organism evidence="1 2">
    <name type="scientific">Mesorhizobium phage vB_MloP_Lo5R7ANS</name>
    <dbReference type="NCBI Taxonomy" id="1527771"/>
    <lineage>
        <taxon>Viruses</taxon>
        <taxon>Duplodnaviria</taxon>
        <taxon>Heunggongvirae</taxon>
        <taxon>Uroviricota</taxon>
        <taxon>Caudoviricetes</taxon>
        <taxon>Autographivirales</taxon>
        <taxon>Pairvirus</taxon>
        <taxon>Pairvirus Lo5R7ANS</taxon>
    </lineage>
</organism>
<sequence length="75" mass="8379">MTPKDMAADLAGDFLEFAQDLLKVSREDNVKAIAGRPVTHVYDAAEMARIIFTTAYQVHHRLMSVANTMRIEEVG</sequence>
<name>A0A076YNU8_9CAUD</name>
<dbReference type="Proteomes" id="UP000201609">
    <property type="component" value="Segment"/>
</dbReference>
<dbReference type="GeneID" id="22109836"/>
<accession>A0A076YNU8</accession>
<gene>
    <name evidence="1" type="ORF">Lo5R7ANS_29</name>
</gene>
<protein>
    <submittedName>
        <fullName evidence="1">Uncharacterized protein</fullName>
    </submittedName>
</protein>